<dbReference type="NCBIfam" id="TIGR03806">
    <property type="entry name" value="chp_HNE_0200"/>
    <property type="match status" value="1"/>
</dbReference>
<dbReference type="Proteomes" id="UP000238157">
    <property type="component" value="Unassembled WGS sequence"/>
</dbReference>
<keyword evidence="1" id="KW-0732">Signal</keyword>
<protein>
    <submittedName>
        <fullName evidence="2">Putative repeat protein (TIGR03806 family)</fullName>
    </submittedName>
</protein>
<dbReference type="EMBL" id="PVTR01000006">
    <property type="protein sequence ID" value="PRY87659.1"/>
    <property type="molecule type" value="Genomic_DNA"/>
</dbReference>
<dbReference type="OrthoDB" id="338827at2"/>
<dbReference type="InterPro" id="IPR022269">
    <property type="entry name" value="SO_2930-like_C"/>
</dbReference>
<comment type="caution">
    <text evidence="2">The sequence shown here is derived from an EMBL/GenBank/DDBJ whole genome shotgun (WGS) entry which is preliminary data.</text>
</comment>
<evidence type="ECO:0000313" key="2">
    <source>
        <dbReference type="EMBL" id="PRY87659.1"/>
    </source>
</evidence>
<dbReference type="AlphaFoldDB" id="A0A2T0WLT0"/>
<name>A0A2T0WLT0_9BACT</name>
<feature type="chain" id="PRO_5015442497" evidence="1">
    <location>
        <begin position="19"/>
        <end position="386"/>
    </location>
</feature>
<dbReference type="RefSeq" id="WP_106133940.1">
    <property type="nucleotide sequence ID" value="NZ_PVTR01000006.1"/>
</dbReference>
<feature type="signal peptide" evidence="1">
    <location>
        <begin position="1"/>
        <end position="18"/>
    </location>
</feature>
<keyword evidence="3" id="KW-1185">Reference proteome</keyword>
<organism evidence="2 3">
    <name type="scientific">Mongoliibacter ruber</name>
    <dbReference type="NCBI Taxonomy" id="1750599"/>
    <lineage>
        <taxon>Bacteria</taxon>
        <taxon>Pseudomonadati</taxon>
        <taxon>Bacteroidota</taxon>
        <taxon>Cytophagia</taxon>
        <taxon>Cytophagales</taxon>
        <taxon>Cyclobacteriaceae</taxon>
        <taxon>Mongoliibacter</taxon>
    </lineage>
</organism>
<sequence length="386" mass="43959">MKKCFNWYSIFLLYGVFAACSSDPKKESPGEAEITYENWEAPEVELSTLDFDQMPFKNLSDYGFFKGKIREMKAADGVMIYEPASSLFTDYAHKSRYIWMPDGQHAAINDDMEGTMAFPDRTVLIKNFYYPADFNKPEENIRMIETRLMIRRNGIWEAYPYVWNNEQTDASYKVVGAEIPVKWKDEKGESQIINYIVPNKNQCKSCHNVNEEMAPIGVKAKHLNHPFAYSSGNQNQLVKWEEVGYLKEMGSIENLPSVVNYTDQSQGLNLRAMAYLDINCAHCHRAEGPASTSGLFLNYEERDHMKLGVFKTPVAAGFGAGSFKFAIYPGKADESILTFRMGTNQVGAAMPEIGRVSVHEEGLQLIKDWINEMDEKTLKNQKAQLK</sequence>
<evidence type="ECO:0000313" key="3">
    <source>
        <dbReference type="Proteomes" id="UP000238157"/>
    </source>
</evidence>
<proteinExistence type="predicted"/>
<dbReference type="PROSITE" id="PS51257">
    <property type="entry name" value="PROKAR_LIPOPROTEIN"/>
    <property type="match status" value="1"/>
</dbReference>
<evidence type="ECO:0000256" key="1">
    <source>
        <dbReference type="SAM" id="SignalP"/>
    </source>
</evidence>
<accession>A0A2T0WLT0</accession>
<gene>
    <name evidence="2" type="ORF">CLW00_106287</name>
</gene>
<reference evidence="2 3" key="1">
    <citation type="submission" date="2018-03" db="EMBL/GenBank/DDBJ databases">
        <title>Genomic Encyclopedia of Archaeal and Bacterial Type Strains, Phase II (KMG-II): from individual species to whole genera.</title>
        <authorList>
            <person name="Goeker M."/>
        </authorList>
    </citation>
    <scope>NUCLEOTIDE SEQUENCE [LARGE SCALE GENOMIC DNA]</scope>
    <source>
        <strain evidence="2 3">DSM 27929</strain>
    </source>
</reference>